<comment type="similarity">
    <text evidence="2 10">Belongs to the mitochondrial carrier (TC 2.A.29) family.</text>
</comment>
<dbReference type="GO" id="GO:1990575">
    <property type="term" value="P:mitochondrial L-ornithine transmembrane transport"/>
    <property type="evidence" value="ECO:0007669"/>
    <property type="project" value="TreeGrafter"/>
</dbReference>
<dbReference type="PROSITE" id="PS50920">
    <property type="entry name" value="SOLCAR"/>
    <property type="match status" value="3"/>
</dbReference>
<feature type="repeat" description="Solcar" evidence="9">
    <location>
        <begin position="1"/>
        <end position="82"/>
    </location>
</feature>
<keyword evidence="5" id="KW-0677">Repeat</keyword>
<evidence type="ECO:0000256" key="3">
    <source>
        <dbReference type="ARBA" id="ARBA00022448"/>
    </source>
</evidence>
<proteinExistence type="inferred from homology"/>
<dbReference type="GO" id="GO:0005289">
    <property type="term" value="F:high-affinity L-arginine transmembrane transporter activity"/>
    <property type="evidence" value="ECO:0007669"/>
    <property type="project" value="TreeGrafter"/>
</dbReference>
<feature type="repeat" description="Solcar" evidence="9">
    <location>
        <begin position="99"/>
        <end position="194"/>
    </location>
</feature>
<evidence type="ECO:0000256" key="8">
    <source>
        <dbReference type="ARBA" id="ARBA00023136"/>
    </source>
</evidence>
<evidence type="ECO:0000313" key="13">
    <source>
        <dbReference type="Proteomes" id="UP000801492"/>
    </source>
</evidence>
<dbReference type="SUPFAM" id="SSF103506">
    <property type="entry name" value="Mitochondrial carrier"/>
    <property type="match status" value="1"/>
</dbReference>
<evidence type="ECO:0000256" key="2">
    <source>
        <dbReference type="ARBA" id="ARBA00006375"/>
    </source>
</evidence>
<dbReference type="Pfam" id="PF00153">
    <property type="entry name" value="Mito_carr"/>
    <property type="match status" value="3"/>
</dbReference>
<dbReference type="Gene3D" id="1.50.40.10">
    <property type="entry name" value="Mitochondrial carrier domain"/>
    <property type="match status" value="1"/>
</dbReference>
<reference evidence="12" key="1">
    <citation type="submission" date="2019-08" db="EMBL/GenBank/DDBJ databases">
        <title>The genome of the North American firefly Photinus pyralis.</title>
        <authorList>
            <consortium name="Photinus pyralis genome working group"/>
            <person name="Fallon T.R."/>
            <person name="Sander Lower S.E."/>
            <person name="Weng J.-K."/>
        </authorList>
    </citation>
    <scope>NUCLEOTIDE SEQUENCE</scope>
    <source>
        <strain evidence="12">TRF0915ILg1</strain>
        <tissue evidence="12">Whole body</tissue>
    </source>
</reference>
<feature type="repeat" description="Solcar" evidence="9">
    <location>
        <begin position="198"/>
        <end position="285"/>
    </location>
</feature>
<evidence type="ECO:0000256" key="1">
    <source>
        <dbReference type="ARBA" id="ARBA00004225"/>
    </source>
</evidence>
<dbReference type="InterPro" id="IPR018108">
    <property type="entry name" value="MCP_transmembrane"/>
</dbReference>
<keyword evidence="3 10" id="KW-0813">Transport</keyword>
<protein>
    <recommendedName>
        <fullName evidence="14">Solute carrier family 25 member 45</fullName>
    </recommendedName>
</protein>
<dbReference type="Proteomes" id="UP000801492">
    <property type="component" value="Unassembled WGS sequence"/>
</dbReference>
<keyword evidence="4 9" id="KW-0812">Transmembrane</keyword>
<dbReference type="EMBL" id="VTPC01090713">
    <property type="protein sequence ID" value="KAF2881610.1"/>
    <property type="molecule type" value="Genomic_DNA"/>
</dbReference>
<name>A0A8K0FWJ2_IGNLU</name>
<keyword evidence="13" id="KW-1185">Reference proteome</keyword>
<evidence type="ECO:0000313" key="12">
    <source>
        <dbReference type="EMBL" id="KAF2881610.1"/>
    </source>
</evidence>
<dbReference type="PANTHER" id="PTHR45624:SF1">
    <property type="entry name" value="SD08189P"/>
    <property type="match status" value="1"/>
</dbReference>
<evidence type="ECO:0000256" key="10">
    <source>
        <dbReference type="RuleBase" id="RU000488"/>
    </source>
</evidence>
<evidence type="ECO:0000256" key="5">
    <source>
        <dbReference type="ARBA" id="ARBA00022737"/>
    </source>
</evidence>
<keyword evidence="6 11" id="KW-1133">Transmembrane helix</keyword>
<organism evidence="12 13">
    <name type="scientific">Ignelater luminosus</name>
    <name type="common">Cucubano</name>
    <name type="synonym">Pyrophorus luminosus</name>
    <dbReference type="NCBI Taxonomy" id="2038154"/>
    <lineage>
        <taxon>Eukaryota</taxon>
        <taxon>Metazoa</taxon>
        <taxon>Ecdysozoa</taxon>
        <taxon>Arthropoda</taxon>
        <taxon>Hexapoda</taxon>
        <taxon>Insecta</taxon>
        <taxon>Pterygota</taxon>
        <taxon>Neoptera</taxon>
        <taxon>Endopterygota</taxon>
        <taxon>Coleoptera</taxon>
        <taxon>Polyphaga</taxon>
        <taxon>Elateriformia</taxon>
        <taxon>Elateroidea</taxon>
        <taxon>Elateridae</taxon>
        <taxon>Agrypninae</taxon>
        <taxon>Pyrophorini</taxon>
        <taxon>Ignelater</taxon>
    </lineage>
</organism>
<evidence type="ECO:0000256" key="11">
    <source>
        <dbReference type="SAM" id="Phobius"/>
    </source>
</evidence>
<dbReference type="AlphaFoldDB" id="A0A8K0FWJ2"/>
<dbReference type="PANTHER" id="PTHR45624">
    <property type="entry name" value="MITOCHONDRIAL BASIC AMINO ACIDS TRANSPORTER-RELATED"/>
    <property type="match status" value="1"/>
</dbReference>
<sequence>MDTIEDFLAGWIGGVAGLVIGHPADTIKVRQQSMNEKFFTTIRTTMKYEGFLGFYKGMMAPFLIIGPSNAVFFSTYGGCLRQLQGNSEAHERVDLDNPRWIWNVVIAGAVAGLAQVIITCPAELVKTVLQTHTGRETKWKLHYEAPYNNTLEAARGIWKKRGIKGFYRGVIPMLYRDVPTSGAYTFVYETLLPRGDNPALWKQVIAGGLAGVTSWICTIPFDVIKSRIQSDNPNNPQYKGMIDCFQKSFKAEGPGVFVKGFWLIIARAFPVNAAVFLGYEYCLALFKSIS</sequence>
<evidence type="ECO:0000256" key="4">
    <source>
        <dbReference type="ARBA" id="ARBA00022692"/>
    </source>
</evidence>
<comment type="subcellular location">
    <subcellularLocation>
        <location evidence="1">Mitochondrion membrane</location>
        <topology evidence="1">Multi-pass membrane protein</topology>
    </subcellularLocation>
</comment>
<feature type="transmembrane region" description="Helical" evidence="11">
    <location>
        <begin position="58"/>
        <end position="79"/>
    </location>
</feature>
<dbReference type="OrthoDB" id="1924968at2759"/>
<feature type="transmembrane region" description="Helical" evidence="11">
    <location>
        <begin position="100"/>
        <end position="118"/>
    </location>
</feature>
<evidence type="ECO:0000256" key="6">
    <source>
        <dbReference type="ARBA" id="ARBA00022989"/>
    </source>
</evidence>
<dbReference type="InterPro" id="IPR050567">
    <property type="entry name" value="Mitochondrial_Carrier"/>
</dbReference>
<comment type="caution">
    <text evidence="12">The sequence shown here is derived from an EMBL/GenBank/DDBJ whole genome shotgun (WGS) entry which is preliminary data.</text>
</comment>
<evidence type="ECO:0008006" key="14">
    <source>
        <dbReference type="Google" id="ProtNLM"/>
    </source>
</evidence>
<dbReference type="InterPro" id="IPR023395">
    <property type="entry name" value="MCP_dom_sf"/>
</dbReference>
<gene>
    <name evidence="12" type="ORF">ILUMI_24553</name>
</gene>
<accession>A0A8K0FWJ2</accession>
<keyword evidence="8 9" id="KW-0472">Membrane</keyword>
<keyword evidence="7" id="KW-0496">Mitochondrion</keyword>
<dbReference type="GO" id="GO:0031966">
    <property type="term" value="C:mitochondrial membrane"/>
    <property type="evidence" value="ECO:0007669"/>
    <property type="project" value="UniProtKB-SubCell"/>
</dbReference>
<evidence type="ECO:0000256" key="9">
    <source>
        <dbReference type="PROSITE-ProRule" id="PRU00282"/>
    </source>
</evidence>
<evidence type="ECO:0000256" key="7">
    <source>
        <dbReference type="ARBA" id="ARBA00023128"/>
    </source>
</evidence>